<proteinExistence type="predicted"/>
<dbReference type="Proteomes" id="UP001054252">
    <property type="component" value="Unassembled WGS sequence"/>
</dbReference>
<evidence type="ECO:0000313" key="1">
    <source>
        <dbReference type="EMBL" id="GKV51681.1"/>
    </source>
</evidence>
<dbReference type="EMBL" id="BPVZ01000527">
    <property type="protein sequence ID" value="GKV51681.1"/>
    <property type="molecule type" value="Genomic_DNA"/>
</dbReference>
<keyword evidence="2" id="KW-1185">Reference proteome</keyword>
<accession>A0AAV5MNV5</accession>
<evidence type="ECO:0000313" key="2">
    <source>
        <dbReference type="Proteomes" id="UP001054252"/>
    </source>
</evidence>
<gene>
    <name evidence="1" type="ORF">SLEP1_g58312</name>
</gene>
<organism evidence="1 2">
    <name type="scientific">Rubroshorea leprosula</name>
    <dbReference type="NCBI Taxonomy" id="152421"/>
    <lineage>
        <taxon>Eukaryota</taxon>
        <taxon>Viridiplantae</taxon>
        <taxon>Streptophyta</taxon>
        <taxon>Embryophyta</taxon>
        <taxon>Tracheophyta</taxon>
        <taxon>Spermatophyta</taxon>
        <taxon>Magnoliopsida</taxon>
        <taxon>eudicotyledons</taxon>
        <taxon>Gunneridae</taxon>
        <taxon>Pentapetalae</taxon>
        <taxon>rosids</taxon>
        <taxon>malvids</taxon>
        <taxon>Malvales</taxon>
        <taxon>Dipterocarpaceae</taxon>
        <taxon>Rubroshorea</taxon>
    </lineage>
</organism>
<dbReference type="AlphaFoldDB" id="A0AAV5MNV5"/>
<comment type="caution">
    <text evidence="1">The sequence shown here is derived from an EMBL/GenBank/DDBJ whole genome shotgun (WGS) entry which is preliminary data.</text>
</comment>
<name>A0AAV5MNV5_9ROSI</name>
<protein>
    <submittedName>
        <fullName evidence="1">Uncharacterized protein</fullName>
    </submittedName>
</protein>
<sequence>MADKPLLEYALGPVEQAKWCLPIASYWGEDNQWKWEEFPSILPFLMKWCKKVQLFTLLRRTMLKIQFI</sequence>
<reference evidence="1 2" key="1">
    <citation type="journal article" date="2021" name="Commun. Biol.">
        <title>The genome of Shorea leprosula (Dipterocarpaceae) highlights the ecological relevance of drought in aseasonal tropical rainforests.</title>
        <authorList>
            <person name="Ng K.K.S."/>
            <person name="Kobayashi M.J."/>
            <person name="Fawcett J.A."/>
            <person name="Hatakeyama M."/>
            <person name="Paape T."/>
            <person name="Ng C.H."/>
            <person name="Ang C.C."/>
            <person name="Tnah L.H."/>
            <person name="Lee C.T."/>
            <person name="Nishiyama T."/>
            <person name="Sese J."/>
            <person name="O'Brien M.J."/>
            <person name="Copetti D."/>
            <person name="Mohd Noor M.I."/>
            <person name="Ong R.C."/>
            <person name="Putra M."/>
            <person name="Sireger I.Z."/>
            <person name="Indrioko S."/>
            <person name="Kosugi Y."/>
            <person name="Izuno A."/>
            <person name="Isagi Y."/>
            <person name="Lee S.L."/>
            <person name="Shimizu K.K."/>
        </authorList>
    </citation>
    <scope>NUCLEOTIDE SEQUENCE [LARGE SCALE GENOMIC DNA]</scope>
    <source>
        <strain evidence="1">214</strain>
    </source>
</reference>